<name>A0A9C7F078_9VIRU</name>
<feature type="region of interest" description="Disordered" evidence="2">
    <location>
        <begin position="36"/>
        <end position="72"/>
    </location>
</feature>
<dbReference type="EMBL" id="LC738873">
    <property type="protein sequence ID" value="BDT62241.1"/>
    <property type="molecule type" value="Genomic_DNA"/>
</dbReference>
<evidence type="ECO:0000256" key="2">
    <source>
        <dbReference type="SAM" id="MobiDB-lite"/>
    </source>
</evidence>
<sequence length="626" mass="71208">MFNNRIDTYTNRARDLLAEINNLEYVLANNPSLLPSKEKLHTPKDEESQLDETRGSHDESVASSSSSSSSSIFYKPECDLSLANVPLSEMVNHLTPLRATIGARVREYVDCYGSLKKGIKISDALKNIWRDIIDFSFTASNNIVKETVTNRLVNVWRDTLKGVQDHQDVFSNITEKRRSSVLILLRVIERIIDANMQYSQHFVKDALLCRLIRGATCSLNVKDTGALPTVMRYIPLCTETSLQPPPPPSSSSASSSSLSASTIPETDTTLEYRIKGVYGYGDFHPRCEDDHKIALRDICSDYFLKLLFEFLLSPHIHSTWRETYLIAFVSSALKLIRNHEPFILALGKKKYQQEQQEQEEEQQQQNTLDEQQTEYNCKKYFDDNIDFTMRNPITAAGCHPFVFLPTATDFWSFCKNGQPVYNVRNVLVNARPSSFPPICGGPAGVSQGKQLAWERYCRRQGVSDHGCECVACNRRNFLVDRVRQRIGQISGETRVTDVTKWHQGTILMITFYAFTGLLAHRNYASDMDDKADFFKNLITAIEKSHYMKSNDKLITSGGGESDTSNILHTITFGVEEEFRQKLKSPQKKPIFITASIDDDILEGDNISRVQLTALRNRRVSEFNCWF</sequence>
<protein>
    <submittedName>
        <fullName evidence="3">Wsv427-like protein</fullName>
    </submittedName>
</protein>
<accession>A0A9C7F078</accession>
<organism evidence="3">
    <name type="scientific">Penaeus semisulcatus majanivirus</name>
    <dbReference type="NCBI Taxonomy" id="2984274"/>
    <lineage>
        <taxon>Viruses</taxon>
        <taxon>Viruses incertae sedis</taxon>
        <taxon>Naldaviricetes</taxon>
        <taxon>Nimaviridae</taxon>
    </lineage>
</organism>
<evidence type="ECO:0000256" key="1">
    <source>
        <dbReference type="SAM" id="Coils"/>
    </source>
</evidence>
<feature type="coiled-coil region" evidence="1">
    <location>
        <begin position="344"/>
        <end position="374"/>
    </location>
</feature>
<keyword evidence="1" id="KW-0175">Coiled coil</keyword>
<proteinExistence type="predicted"/>
<feature type="compositionally biased region" description="Basic and acidic residues" evidence="2">
    <location>
        <begin position="36"/>
        <end position="60"/>
    </location>
</feature>
<feature type="region of interest" description="Disordered" evidence="2">
    <location>
        <begin position="240"/>
        <end position="264"/>
    </location>
</feature>
<evidence type="ECO:0000313" key="3">
    <source>
        <dbReference type="EMBL" id="BDT62241.1"/>
    </source>
</evidence>
<reference evidence="3" key="1">
    <citation type="submission" date="2022-10" db="EMBL/GenBank/DDBJ databases">
        <title>Genome sequences of endogenous nimaviruses in decapod crustaceans.</title>
        <authorList>
            <person name="Kawato S."/>
            <person name="Nozaki R."/>
            <person name="Kondo H."/>
            <person name="Hirono I."/>
        </authorList>
    </citation>
    <scope>NUCLEOTIDE SEQUENCE</scope>
    <source>
        <strain evidence="3">Kagawa2020</strain>
    </source>
</reference>
<feature type="compositionally biased region" description="Low complexity" evidence="2">
    <location>
        <begin position="250"/>
        <end position="261"/>
    </location>
</feature>